<dbReference type="CTD" id="731220"/>
<evidence type="ECO:0000313" key="2">
    <source>
        <dbReference type="Ensembl" id="ENSPCOP00000020669.1"/>
    </source>
</evidence>
<dbReference type="InterPro" id="IPR057321">
    <property type="entry name" value="RFX1-4/6/8-like_BCD"/>
</dbReference>
<feature type="domain" description="RFX1-4/6/8-like BCD" evidence="1">
    <location>
        <begin position="65"/>
        <end position="333"/>
    </location>
</feature>
<dbReference type="GO" id="GO:0000978">
    <property type="term" value="F:RNA polymerase II cis-regulatory region sequence-specific DNA binding"/>
    <property type="evidence" value="ECO:0007669"/>
    <property type="project" value="TreeGrafter"/>
</dbReference>
<keyword evidence="3" id="KW-1185">Reference proteome</keyword>
<dbReference type="InterPro" id="IPR039779">
    <property type="entry name" value="RFX-like"/>
</dbReference>
<proteinExistence type="predicted"/>
<sequence>MYEIYVETCGQNAQNQVNPATFGKCEDRSPIKTEPVGSPLSEFRRCPFWEQELAKKYSYKTVAFLTDEYFNYCQDILQNVEDLLTSFWKSLQQDTVMLMSLPDVCQLFKCYDIQLYKGIEDVLLHDFLEDVPIEYLKSVLLFSKKFKLWLLNALEGFPALLQISKLKEVTVFVKRLRRKTHLSNMAKTMRMVLKNNRRVSILKSDLHAILTQGALDISKKALASDPSNVDELENNSEMKCLSSLISLLGTSPDLSVFLNCLSSNLQVFVFQPSRSKEEFIKLAASFQLRWNFLLTAVSKAMTLCHRDSFGSWHLFHLLLLEYVIHILQSCIEEEEEEEDVGNVKEMLPDDQSLIQPDQALFQPPDSPPTQACASPGVEPPGVMLKHTGRCLVGLSSVVLRVLGFLVDTATGNKLIQVLLEDKATKSTVELSLPMGQEALVTLKDGQKFVIHISDVAQSSENIYFRESNANM</sequence>
<evidence type="ECO:0000313" key="3">
    <source>
        <dbReference type="Proteomes" id="UP000233160"/>
    </source>
</evidence>
<dbReference type="PANTHER" id="PTHR12619:SF24">
    <property type="entry name" value="DNA-BINDING PROTEIN RFX8"/>
    <property type="match status" value="1"/>
</dbReference>
<dbReference type="GO" id="GO:0000981">
    <property type="term" value="F:DNA-binding transcription factor activity, RNA polymerase II-specific"/>
    <property type="evidence" value="ECO:0007669"/>
    <property type="project" value="TreeGrafter"/>
</dbReference>
<reference evidence="2" key="1">
    <citation type="submission" date="2025-08" db="UniProtKB">
        <authorList>
            <consortium name="Ensembl"/>
        </authorList>
    </citation>
    <scope>IDENTIFICATION</scope>
</reference>
<gene>
    <name evidence="2" type="primary">RFX8</name>
</gene>
<protein>
    <submittedName>
        <fullName evidence="2">Regulatory factor X8</fullName>
    </submittedName>
</protein>
<dbReference type="GeneID" id="105808313"/>
<dbReference type="Pfam" id="PF25340">
    <property type="entry name" value="BCD_RFX"/>
    <property type="match status" value="1"/>
</dbReference>
<dbReference type="AlphaFoldDB" id="A0A2K6G356"/>
<organism evidence="2 3">
    <name type="scientific">Propithecus coquereli</name>
    <name type="common">Coquerel's sifaka</name>
    <name type="synonym">Propithecus verreauxi coquereli</name>
    <dbReference type="NCBI Taxonomy" id="379532"/>
    <lineage>
        <taxon>Eukaryota</taxon>
        <taxon>Metazoa</taxon>
        <taxon>Chordata</taxon>
        <taxon>Craniata</taxon>
        <taxon>Vertebrata</taxon>
        <taxon>Euteleostomi</taxon>
        <taxon>Mammalia</taxon>
        <taxon>Eutheria</taxon>
        <taxon>Euarchontoglires</taxon>
        <taxon>Primates</taxon>
        <taxon>Strepsirrhini</taxon>
        <taxon>Lemuriformes</taxon>
        <taxon>Indriidae</taxon>
        <taxon>Propithecus</taxon>
    </lineage>
</organism>
<dbReference type="PANTHER" id="PTHR12619">
    <property type="entry name" value="RFX TRANSCRIPTION FACTOR FAMILY"/>
    <property type="match status" value="1"/>
</dbReference>
<dbReference type="GeneTree" id="ENSGT01050000244879"/>
<reference evidence="2" key="2">
    <citation type="submission" date="2025-09" db="UniProtKB">
        <authorList>
            <consortium name="Ensembl"/>
        </authorList>
    </citation>
    <scope>IDENTIFICATION</scope>
</reference>
<dbReference type="STRING" id="379532.ENSPCOP00000020669"/>
<dbReference type="KEGG" id="pcoq:105808313"/>
<dbReference type="OMA" id="QQERTCE"/>
<dbReference type="Proteomes" id="UP000233160">
    <property type="component" value="Unassembled WGS sequence"/>
</dbReference>
<dbReference type="RefSeq" id="XP_012497377.1">
    <property type="nucleotide sequence ID" value="XM_012641923.1"/>
</dbReference>
<name>A0A2K6G356_PROCO</name>
<accession>A0A2K6G356</accession>
<evidence type="ECO:0000259" key="1">
    <source>
        <dbReference type="Pfam" id="PF25340"/>
    </source>
</evidence>
<dbReference type="OrthoDB" id="10056949at2759"/>
<dbReference type="Ensembl" id="ENSPCOT00000031326.1">
    <property type="protein sequence ID" value="ENSPCOP00000020669.1"/>
    <property type="gene ID" value="ENSPCOG00000022314.1"/>
</dbReference>